<accession>A0ABV9HKV9</accession>
<feature type="region of interest" description="Disordered" evidence="1">
    <location>
        <begin position="1"/>
        <end position="29"/>
    </location>
</feature>
<dbReference type="RefSeq" id="WP_377137131.1">
    <property type="nucleotide sequence ID" value="NZ_JBHSFI010000005.1"/>
</dbReference>
<dbReference type="EMBL" id="JBHSFI010000005">
    <property type="protein sequence ID" value="MFC4629914.1"/>
    <property type="molecule type" value="Genomic_DNA"/>
</dbReference>
<organism evidence="2 3">
    <name type="scientific">Promicromonospora alba</name>
    <dbReference type="NCBI Taxonomy" id="1616110"/>
    <lineage>
        <taxon>Bacteria</taxon>
        <taxon>Bacillati</taxon>
        <taxon>Actinomycetota</taxon>
        <taxon>Actinomycetes</taxon>
        <taxon>Micrococcales</taxon>
        <taxon>Promicromonosporaceae</taxon>
        <taxon>Promicromonospora</taxon>
    </lineage>
</organism>
<name>A0ABV9HKV9_9MICO</name>
<proteinExistence type="predicted"/>
<protein>
    <submittedName>
        <fullName evidence="2">DUF3375 domain-containing protein</fullName>
    </submittedName>
</protein>
<evidence type="ECO:0000256" key="1">
    <source>
        <dbReference type="SAM" id="MobiDB-lite"/>
    </source>
</evidence>
<evidence type="ECO:0000313" key="2">
    <source>
        <dbReference type="EMBL" id="MFC4629914.1"/>
    </source>
</evidence>
<dbReference type="Pfam" id="PF11855">
    <property type="entry name" value="DUF3375"/>
    <property type="match status" value="1"/>
</dbReference>
<reference evidence="3" key="1">
    <citation type="journal article" date="2019" name="Int. J. Syst. Evol. Microbiol.">
        <title>The Global Catalogue of Microorganisms (GCM) 10K type strain sequencing project: providing services to taxonomists for standard genome sequencing and annotation.</title>
        <authorList>
            <consortium name="The Broad Institute Genomics Platform"/>
            <consortium name="The Broad Institute Genome Sequencing Center for Infectious Disease"/>
            <person name="Wu L."/>
            <person name="Ma J."/>
        </authorList>
    </citation>
    <scope>NUCLEOTIDE SEQUENCE [LARGE SCALE GENOMIC DNA]</scope>
    <source>
        <strain evidence="3">CCUG 42722</strain>
    </source>
</reference>
<sequence length="505" mass="54228">MGTASSPGDAAVPRQSAGHGSGRRGQAARSVRALLQEHPAWVLLRSRNAAAAVVLLDRNLGASRRRLPVEQLADRIDDDLPELRRAGFELPYSGYFYVSEWIDEGVLVRRRAAQVAGEPGTETVELSDGALLAVRFVSRLSRPHPAVTPSRLGTILDGLHTLASDADPDPETRLASLLEQRAALDARIERARRGDSAALPPESAAERAREILALAGDIPADLARVRTDLERTDRELRRRLLESDGSRDTFLDDIYRGVDHLAESEAGRGLVAFRDLLRQAEHTAQDDVGRVLDTVHLAPAEASALRRLLPTLQDAADELTDTMAGLRRALQRMVRSGELPAERALRRLIGQAQDAALAAAPDVAPGAEMRLRLPLGTVAPRSVGGLQPHNPGGEDAEAPPAAPTPPPRIVSLTALRAMARDSEIDVDELRGHVNERVAAVGRATVASVLAAHPATQGAASVVGLLTLAEQNGVATGKNEDVNWRSSRGVVRRAVLPQHQFEEHVP</sequence>
<comment type="caution">
    <text evidence="2">The sequence shown here is derived from an EMBL/GenBank/DDBJ whole genome shotgun (WGS) entry which is preliminary data.</text>
</comment>
<gene>
    <name evidence="2" type="ORF">ACFO6V_16820</name>
</gene>
<feature type="region of interest" description="Disordered" evidence="1">
    <location>
        <begin position="380"/>
        <end position="406"/>
    </location>
</feature>
<keyword evidence="3" id="KW-1185">Reference proteome</keyword>
<dbReference type="Proteomes" id="UP001596011">
    <property type="component" value="Unassembled WGS sequence"/>
</dbReference>
<dbReference type="InterPro" id="IPR021804">
    <property type="entry name" value="DUF3375"/>
</dbReference>
<evidence type="ECO:0000313" key="3">
    <source>
        <dbReference type="Proteomes" id="UP001596011"/>
    </source>
</evidence>